<protein>
    <recommendedName>
        <fullName evidence="7">Glycogen synthase</fullName>
        <ecNumber evidence="7">2.4.1.21</ecNumber>
    </recommendedName>
    <alternativeName>
        <fullName evidence="7">Starch [bacterial glycogen] synthase</fullName>
    </alternativeName>
</protein>
<keyword evidence="6 7" id="KW-0320">Glycogen biosynthesis</keyword>
<evidence type="ECO:0000313" key="11">
    <source>
        <dbReference type="Proteomes" id="UP000679179"/>
    </source>
</evidence>
<dbReference type="InterPro" id="IPR001296">
    <property type="entry name" value="Glyco_trans_1"/>
</dbReference>
<dbReference type="NCBIfam" id="TIGR02095">
    <property type="entry name" value="glgA"/>
    <property type="match status" value="1"/>
</dbReference>
<keyword evidence="5 7" id="KW-0808">Transferase</keyword>
<sequence>MKILFVAAEAYPFIKAGGLGDVAYSLPKALRKSGMDVRVIMPRYKLPKKIKRIMKKLASYKIYIGWKTVYCSLWYLEWNGLPYYFIDNPEYFYRPNPYGYNDDDERFVCFSKAVLEGLKYMGDFKPDIMHCNDWHTALAIPLKDAYYQGNSLYDDIKTVFTIHNILYQGVYGKDTLWMLGLDEKKYYTENKLKYYDGISFMKWGIAAADKVTTVSKSYAEEIQQSWFGYGLHSVLRERKNDLHGIVNGIDYEVFNPENDKEIFNNFSREIPSGKKINKLKLQEKLGLEVNENIPIIAMVTRLTDQKGIGLLEGAMHRLMKREVQLVITGTGQEHYENALRYMENRYKGKVKVVIEFDQILSKQIYAGSDLFLMPSKFEPCGLGQLIAMRYGTVPIVRKTGGLKDTVKEYNEYTGQGNGFTFNNYSTEDMLFSIERALSFYEKKEVWNNLVNTVMNEDNTWEKSASKYKKLYERVLLAKPRKVHNVKKKNRKNKEQLLIASC</sequence>
<dbReference type="InterPro" id="IPR013534">
    <property type="entry name" value="Starch_synth_cat_dom"/>
</dbReference>
<keyword evidence="4 7" id="KW-0328">Glycosyltransferase</keyword>
<dbReference type="PANTHER" id="PTHR45825:SF11">
    <property type="entry name" value="ALPHA AMYLASE DOMAIN-CONTAINING PROTEIN"/>
    <property type="match status" value="1"/>
</dbReference>
<dbReference type="InterPro" id="IPR011835">
    <property type="entry name" value="GS/SS"/>
</dbReference>
<name>A0A919S230_9CLOT</name>
<evidence type="ECO:0000256" key="6">
    <source>
        <dbReference type="ARBA" id="ARBA00023056"/>
    </source>
</evidence>
<dbReference type="AlphaFoldDB" id="A0A919S230"/>
<evidence type="ECO:0000259" key="9">
    <source>
        <dbReference type="Pfam" id="PF08323"/>
    </source>
</evidence>
<dbReference type="GO" id="GO:0005978">
    <property type="term" value="P:glycogen biosynthetic process"/>
    <property type="evidence" value="ECO:0007669"/>
    <property type="project" value="UniProtKB-UniRule"/>
</dbReference>
<comment type="function">
    <text evidence="2 7">Synthesizes alpha-1,4-glucan chains using ADP-glucose.</text>
</comment>
<dbReference type="Pfam" id="PF00534">
    <property type="entry name" value="Glycos_transf_1"/>
    <property type="match status" value="1"/>
</dbReference>
<comment type="similarity">
    <text evidence="3 7">Belongs to the glycosyltransferase 1 family. Bacterial/plant glycogen synthase subfamily.</text>
</comment>
<evidence type="ECO:0000256" key="5">
    <source>
        <dbReference type="ARBA" id="ARBA00022679"/>
    </source>
</evidence>
<feature type="domain" description="Glycosyl transferase family 1" evidence="8">
    <location>
        <begin position="288"/>
        <end position="447"/>
    </location>
</feature>
<evidence type="ECO:0000259" key="8">
    <source>
        <dbReference type="Pfam" id="PF00534"/>
    </source>
</evidence>
<dbReference type="EMBL" id="BOPZ01000040">
    <property type="protein sequence ID" value="GIM30501.1"/>
    <property type="molecule type" value="Genomic_DNA"/>
</dbReference>
<gene>
    <name evidence="10" type="primary">glgA_1</name>
    <name evidence="7" type="synonym">glgA</name>
    <name evidence="10" type="ORF">CPJCM30710_31670</name>
</gene>
<dbReference type="PANTHER" id="PTHR45825">
    <property type="entry name" value="GRANULE-BOUND STARCH SYNTHASE 1, CHLOROPLASTIC/AMYLOPLASTIC"/>
    <property type="match status" value="1"/>
</dbReference>
<dbReference type="Proteomes" id="UP000679179">
    <property type="component" value="Unassembled WGS sequence"/>
</dbReference>
<evidence type="ECO:0000256" key="2">
    <source>
        <dbReference type="ARBA" id="ARBA00002764"/>
    </source>
</evidence>
<dbReference type="GO" id="GO:0009011">
    <property type="term" value="F:alpha-1,4-glucan glucosyltransferase (ADP-glucose donor) activity"/>
    <property type="evidence" value="ECO:0007669"/>
    <property type="project" value="UniProtKB-UniRule"/>
</dbReference>
<evidence type="ECO:0000256" key="1">
    <source>
        <dbReference type="ARBA" id="ARBA00001478"/>
    </source>
</evidence>
<dbReference type="CDD" id="cd03791">
    <property type="entry name" value="GT5_Glycogen_synthase_DULL1-like"/>
    <property type="match status" value="1"/>
</dbReference>
<dbReference type="GO" id="GO:0004373">
    <property type="term" value="F:alpha-1,4-glucan glucosyltransferase (UDP-glucose donor) activity"/>
    <property type="evidence" value="ECO:0007669"/>
    <property type="project" value="InterPro"/>
</dbReference>
<proteinExistence type="inferred from homology"/>
<feature type="binding site" evidence="7">
    <location>
        <position position="15"/>
    </location>
    <ligand>
        <name>ADP-alpha-D-glucose</name>
        <dbReference type="ChEBI" id="CHEBI:57498"/>
    </ligand>
</feature>
<organism evidence="10 11">
    <name type="scientific">Clostridium polyendosporum</name>
    <dbReference type="NCBI Taxonomy" id="69208"/>
    <lineage>
        <taxon>Bacteria</taxon>
        <taxon>Bacillati</taxon>
        <taxon>Bacillota</taxon>
        <taxon>Clostridia</taxon>
        <taxon>Eubacteriales</taxon>
        <taxon>Clostridiaceae</taxon>
        <taxon>Clostridium</taxon>
    </lineage>
</organism>
<comment type="pathway">
    <text evidence="7">Glycan biosynthesis; glycogen biosynthesis.</text>
</comment>
<evidence type="ECO:0000256" key="3">
    <source>
        <dbReference type="ARBA" id="ARBA00010281"/>
    </source>
</evidence>
<evidence type="ECO:0000313" key="10">
    <source>
        <dbReference type="EMBL" id="GIM30501.1"/>
    </source>
</evidence>
<comment type="catalytic activity">
    <reaction evidence="1 7">
        <text>[(1-&gt;4)-alpha-D-glucosyl](n) + ADP-alpha-D-glucose = [(1-&gt;4)-alpha-D-glucosyl](n+1) + ADP + H(+)</text>
        <dbReference type="Rhea" id="RHEA:18189"/>
        <dbReference type="Rhea" id="RHEA-COMP:9584"/>
        <dbReference type="Rhea" id="RHEA-COMP:9587"/>
        <dbReference type="ChEBI" id="CHEBI:15378"/>
        <dbReference type="ChEBI" id="CHEBI:15444"/>
        <dbReference type="ChEBI" id="CHEBI:57498"/>
        <dbReference type="ChEBI" id="CHEBI:456216"/>
        <dbReference type="EC" id="2.4.1.21"/>
    </reaction>
</comment>
<dbReference type="HAMAP" id="MF_00484">
    <property type="entry name" value="Glycogen_synth"/>
    <property type="match status" value="1"/>
</dbReference>
<dbReference type="NCBIfam" id="NF001899">
    <property type="entry name" value="PRK00654.1-2"/>
    <property type="match status" value="1"/>
</dbReference>
<dbReference type="Gene3D" id="3.40.50.2000">
    <property type="entry name" value="Glycogen Phosphorylase B"/>
    <property type="match status" value="2"/>
</dbReference>
<dbReference type="SUPFAM" id="SSF53756">
    <property type="entry name" value="UDP-Glycosyltransferase/glycogen phosphorylase"/>
    <property type="match status" value="1"/>
</dbReference>
<comment type="caution">
    <text evidence="10">The sequence shown here is derived from an EMBL/GenBank/DDBJ whole genome shotgun (WGS) entry which is preliminary data.</text>
</comment>
<evidence type="ECO:0000256" key="7">
    <source>
        <dbReference type="HAMAP-Rule" id="MF_00484"/>
    </source>
</evidence>
<keyword evidence="11" id="KW-1185">Reference proteome</keyword>
<accession>A0A919S230</accession>
<feature type="domain" description="Starch synthase catalytic" evidence="9">
    <location>
        <begin position="2"/>
        <end position="237"/>
    </location>
</feature>
<dbReference type="NCBIfam" id="NF001898">
    <property type="entry name" value="PRK00654.1-1"/>
    <property type="match status" value="1"/>
</dbReference>
<dbReference type="Pfam" id="PF08323">
    <property type="entry name" value="Glyco_transf_5"/>
    <property type="match status" value="1"/>
</dbReference>
<reference evidence="10" key="1">
    <citation type="submission" date="2021-03" db="EMBL/GenBank/DDBJ databases">
        <title>Taxonomic study of Clostridium polyendosporum from meadow-gley soil under rice.</title>
        <authorList>
            <person name="Kobayashi H."/>
            <person name="Tanizawa Y."/>
            <person name="Yagura M."/>
        </authorList>
    </citation>
    <scope>NUCLEOTIDE SEQUENCE</scope>
    <source>
        <strain evidence="10">JCM 30710</strain>
    </source>
</reference>
<dbReference type="EC" id="2.4.1.21" evidence="7"/>
<evidence type="ECO:0000256" key="4">
    <source>
        <dbReference type="ARBA" id="ARBA00022676"/>
    </source>
</evidence>